<accession>A0A392SLD5</accession>
<dbReference type="Proteomes" id="UP000265520">
    <property type="component" value="Unassembled WGS sequence"/>
</dbReference>
<feature type="non-terminal residue" evidence="1">
    <location>
        <position position="66"/>
    </location>
</feature>
<dbReference type="EMBL" id="LXQA010389798">
    <property type="protein sequence ID" value="MCI48666.1"/>
    <property type="molecule type" value="Genomic_DNA"/>
</dbReference>
<proteinExistence type="predicted"/>
<organism evidence="1 2">
    <name type="scientific">Trifolium medium</name>
    <dbReference type="NCBI Taxonomy" id="97028"/>
    <lineage>
        <taxon>Eukaryota</taxon>
        <taxon>Viridiplantae</taxon>
        <taxon>Streptophyta</taxon>
        <taxon>Embryophyta</taxon>
        <taxon>Tracheophyta</taxon>
        <taxon>Spermatophyta</taxon>
        <taxon>Magnoliopsida</taxon>
        <taxon>eudicotyledons</taxon>
        <taxon>Gunneridae</taxon>
        <taxon>Pentapetalae</taxon>
        <taxon>rosids</taxon>
        <taxon>fabids</taxon>
        <taxon>Fabales</taxon>
        <taxon>Fabaceae</taxon>
        <taxon>Papilionoideae</taxon>
        <taxon>50 kb inversion clade</taxon>
        <taxon>NPAAA clade</taxon>
        <taxon>Hologalegina</taxon>
        <taxon>IRL clade</taxon>
        <taxon>Trifolieae</taxon>
        <taxon>Trifolium</taxon>
    </lineage>
</organism>
<name>A0A392SLD5_9FABA</name>
<comment type="caution">
    <text evidence="1">The sequence shown here is derived from an EMBL/GenBank/DDBJ whole genome shotgun (WGS) entry which is preliminary data.</text>
</comment>
<sequence>MKGVGGYLWCGGGSVLICKNREEDGGCKHWWGEAHHEAVLCLSGMVVIECDDGGICGGCMVVDGKW</sequence>
<keyword evidence="2" id="KW-1185">Reference proteome</keyword>
<reference evidence="1 2" key="1">
    <citation type="journal article" date="2018" name="Front. Plant Sci.">
        <title>Red Clover (Trifolium pratense) and Zigzag Clover (T. medium) - A Picture of Genomic Similarities and Differences.</title>
        <authorList>
            <person name="Dluhosova J."/>
            <person name="Istvanek J."/>
            <person name="Nedelnik J."/>
            <person name="Repkova J."/>
        </authorList>
    </citation>
    <scope>NUCLEOTIDE SEQUENCE [LARGE SCALE GENOMIC DNA]</scope>
    <source>
        <strain evidence="2">cv. 10/8</strain>
        <tissue evidence="1">Leaf</tissue>
    </source>
</reference>
<protein>
    <submittedName>
        <fullName evidence="1">Uncharacterized protein</fullName>
    </submittedName>
</protein>
<evidence type="ECO:0000313" key="2">
    <source>
        <dbReference type="Proteomes" id="UP000265520"/>
    </source>
</evidence>
<dbReference type="AlphaFoldDB" id="A0A392SLD5"/>
<evidence type="ECO:0000313" key="1">
    <source>
        <dbReference type="EMBL" id="MCI48666.1"/>
    </source>
</evidence>